<dbReference type="InterPro" id="IPR000757">
    <property type="entry name" value="Beta-glucanase-like"/>
</dbReference>
<feature type="domain" description="GH16" evidence="3">
    <location>
        <begin position="1"/>
        <end position="116"/>
    </location>
</feature>
<evidence type="ECO:0000313" key="4">
    <source>
        <dbReference type="EMBL" id="GFS41210.1"/>
    </source>
</evidence>
<protein>
    <submittedName>
        <fullName evidence="5">Xyloglucan endotransglucosylase/hydrolase 26</fullName>
    </submittedName>
</protein>
<dbReference type="PANTHER" id="PTHR31062">
    <property type="entry name" value="XYLOGLUCAN ENDOTRANSGLUCOSYLASE/HYDROLASE PROTEIN 8-RELATED"/>
    <property type="match status" value="1"/>
</dbReference>
<evidence type="ECO:0000259" key="3">
    <source>
        <dbReference type="PROSITE" id="PS51762"/>
    </source>
</evidence>
<dbReference type="SUPFAM" id="SSF49899">
    <property type="entry name" value="Concanavalin A-like lectins/glucanases"/>
    <property type="match status" value="1"/>
</dbReference>
<keyword evidence="1 5" id="KW-0378">Hydrolase</keyword>
<dbReference type="OrthoDB" id="4781at2759"/>
<dbReference type="Pfam" id="PF00722">
    <property type="entry name" value="Glyco_hydro_16"/>
    <property type="match status" value="1"/>
</dbReference>
<dbReference type="PROSITE" id="PS51762">
    <property type="entry name" value="GH16_2"/>
    <property type="match status" value="1"/>
</dbReference>
<evidence type="ECO:0000313" key="6">
    <source>
        <dbReference type="Proteomes" id="UP000585474"/>
    </source>
</evidence>
<dbReference type="InterPro" id="IPR013320">
    <property type="entry name" value="ConA-like_dom_sf"/>
</dbReference>
<dbReference type="GO" id="GO:0005975">
    <property type="term" value="P:carbohydrate metabolic process"/>
    <property type="evidence" value="ECO:0007669"/>
    <property type="project" value="InterPro"/>
</dbReference>
<sequence>MQIKFVTGNSTGTVTAYYANTVPTQGNGNREQQFCAWFDPTADFHNSTVHWNPIEVVWYVDSLPIRVFRNYQNEGFPYPNQQGMRVYSSLWNTDNWVTRGGLVKIDWNSAPFIARYRHFRARACKWNGPVRISQCPT</sequence>
<dbReference type="Proteomes" id="UP000585474">
    <property type="component" value="Unassembled WGS sequence"/>
</dbReference>
<reference evidence="5 6" key="1">
    <citation type="submission" date="2019-07" db="EMBL/GenBank/DDBJ databases">
        <title>De Novo Assembly of kiwifruit Actinidia rufa.</title>
        <authorList>
            <person name="Sugita-Konishi S."/>
            <person name="Sato K."/>
            <person name="Mori E."/>
            <person name="Abe Y."/>
            <person name="Kisaki G."/>
            <person name="Hamano K."/>
            <person name="Suezawa K."/>
            <person name="Otani M."/>
            <person name="Fukuda T."/>
            <person name="Manabe T."/>
            <person name="Gomi K."/>
            <person name="Tabuchi M."/>
            <person name="Akimitsu K."/>
            <person name="Kataoka I."/>
        </authorList>
    </citation>
    <scope>NUCLEOTIDE SEQUENCE [LARGE SCALE GENOMIC DNA]</scope>
    <source>
        <strain evidence="6">cv. Fuchu</strain>
        <strain evidence="5">Fuchu</strain>
    </source>
</reference>
<name>A0A7J0HD37_9ERIC</name>
<keyword evidence="6" id="KW-1185">Reference proteome</keyword>
<dbReference type="InterPro" id="IPR044791">
    <property type="entry name" value="Beta-glucanase/XTH"/>
</dbReference>
<proteinExistence type="predicted"/>
<gene>
    <name evidence="4" type="ORF">Acr_00g0073060</name>
    <name evidence="5" type="ORF">Acr_29g0001780</name>
</gene>
<dbReference type="EMBL" id="BJWL01000029">
    <property type="protein sequence ID" value="GFZ21016.1"/>
    <property type="molecule type" value="Genomic_DNA"/>
</dbReference>
<dbReference type="AlphaFoldDB" id="A0A7J0HD37"/>
<organism evidence="5 6">
    <name type="scientific">Actinidia rufa</name>
    <dbReference type="NCBI Taxonomy" id="165716"/>
    <lineage>
        <taxon>Eukaryota</taxon>
        <taxon>Viridiplantae</taxon>
        <taxon>Streptophyta</taxon>
        <taxon>Embryophyta</taxon>
        <taxon>Tracheophyta</taxon>
        <taxon>Spermatophyta</taxon>
        <taxon>Magnoliopsida</taxon>
        <taxon>eudicotyledons</taxon>
        <taxon>Gunneridae</taxon>
        <taxon>Pentapetalae</taxon>
        <taxon>asterids</taxon>
        <taxon>Ericales</taxon>
        <taxon>Actinidiaceae</taxon>
        <taxon>Actinidia</taxon>
    </lineage>
</organism>
<dbReference type="GO" id="GO:0004553">
    <property type="term" value="F:hydrolase activity, hydrolyzing O-glycosyl compounds"/>
    <property type="evidence" value="ECO:0007669"/>
    <property type="project" value="InterPro"/>
</dbReference>
<dbReference type="Gene3D" id="2.60.120.200">
    <property type="match status" value="1"/>
</dbReference>
<keyword evidence="2" id="KW-0326">Glycosidase</keyword>
<evidence type="ECO:0000256" key="2">
    <source>
        <dbReference type="ARBA" id="ARBA00023295"/>
    </source>
</evidence>
<comment type="caution">
    <text evidence="5">The sequence shown here is derived from an EMBL/GenBank/DDBJ whole genome shotgun (WGS) entry which is preliminary data.</text>
</comment>
<evidence type="ECO:0000313" key="5">
    <source>
        <dbReference type="EMBL" id="GFZ21016.1"/>
    </source>
</evidence>
<accession>A0A7J0HD37</accession>
<evidence type="ECO:0000256" key="1">
    <source>
        <dbReference type="ARBA" id="ARBA00022801"/>
    </source>
</evidence>
<dbReference type="EMBL" id="BJWL01000367">
    <property type="protein sequence ID" value="GFS41210.1"/>
    <property type="molecule type" value="Genomic_DNA"/>
</dbReference>